<organism evidence="3 4">
    <name type="scientific">Actinomadura vinacea</name>
    <dbReference type="NCBI Taxonomy" id="115336"/>
    <lineage>
        <taxon>Bacteria</taxon>
        <taxon>Bacillati</taxon>
        <taxon>Actinomycetota</taxon>
        <taxon>Actinomycetes</taxon>
        <taxon>Streptosporangiales</taxon>
        <taxon>Thermomonosporaceae</taxon>
        <taxon>Actinomadura</taxon>
    </lineage>
</organism>
<keyword evidence="4" id="KW-1185">Reference proteome</keyword>
<dbReference type="PANTHER" id="PTHR10963:SF60">
    <property type="entry name" value="GRAM-NEGATIVE BACTERIA-BINDING PROTEIN 1-RELATED"/>
    <property type="match status" value="1"/>
</dbReference>
<dbReference type="CDD" id="cd00413">
    <property type="entry name" value="Glyco_hydrolase_16"/>
    <property type="match status" value="1"/>
</dbReference>
<dbReference type="Proteomes" id="UP001501231">
    <property type="component" value="Unassembled WGS sequence"/>
</dbReference>
<dbReference type="PROSITE" id="PS51762">
    <property type="entry name" value="GH16_2"/>
    <property type="match status" value="1"/>
</dbReference>
<sequence>MVAVTAVTVGVSAFAALHESSADVGYAGARTDAQRLPAPGKTKKPGKPTAAQRHGWGRPLAADEFNGTLDTKAWEVYDGAGHAGKGRRSPSAVTVRDGALRITGRTDGTTGGLGWRRGSRMLGRWEARLRINRSCACYNANMLLWPVGGGGGTAPEGGGGEIDYMETYGDNGLRKGANFFLHYDQREGSTQKGREGNSGRISDRVEVDLTTWHSFAVEWTEKEINGYVDGRRWFHTSRRDVRPPGPMGQAIQLDWMPELAGKSAPGIRRRAAVLEVDWIRMYGA</sequence>
<dbReference type="InterPro" id="IPR050546">
    <property type="entry name" value="Glycosyl_Hydrlase_16"/>
</dbReference>
<dbReference type="Gene3D" id="2.60.120.200">
    <property type="match status" value="1"/>
</dbReference>
<accession>A0ABN3IGK9</accession>
<dbReference type="InterPro" id="IPR000757">
    <property type="entry name" value="Beta-glucanase-like"/>
</dbReference>
<comment type="caution">
    <text evidence="3">The sequence shown here is derived from an EMBL/GenBank/DDBJ whole genome shotgun (WGS) entry which is preliminary data.</text>
</comment>
<feature type="domain" description="GH16" evidence="2">
    <location>
        <begin position="31"/>
        <end position="284"/>
    </location>
</feature>
<reference evidence="3 4" key="1">
    <citation type="journal article" date="2019" name="Int. J. Syst. Evol. Microbiol.">
        <title>The Global Catalogue of Microorganisms (GCM) 10K type strain sequencing project: providing services to taxonomists for standard genome sequencing and annotation.</title>
        <authorList>
            <consortium name="The Broad Institute Genomics Platform"/>
            <consortium name="The Broad Institute Genome Sequencing Center for Infectious Disease"/>
            <person name="Wu L."/>
            <person name="Ma J."/>
        </authorList>
    </citation>
    <scope>NUCLEOTIDE SEQUENCE [LARGE SCALE GENOMIC DNA]</scope>
    <source>
        <strain evidence="3 4">JCM 3325</strain>
    </source>
</reference>
<dbReference type="SUPFAM" id="SSF49899">
    <property type="entry name" value="Concanavalin A-like lectins/glucanases"/>
    <property type="match status" value="1"/>
</dbReference>
<dbReference type="Pfam" id="PF00722">
    <property type="entry name" value="Glyco_hydro_16"/>
    <property type="match status" value="1"/>
</dbReference>
<evidence type="ECO:0000313" key="3">
    <source>
        <dbReference type="EMBL" id="GAA2403929.1"/>
    </source>
</evidence>
<dbReference type="EMBL" id="BAAARW010000003">
    <property type="protein sequence ID" value="GAA2403929.1"/>
    <property type="molecule type" value="Genomic_DNA"/>
</dbReference>
<evidence type="ECO:0000256" key="1">
    <source>
        <dbReference type="SAM" id="MobiDB-lite"/>
    </source>
</evidence>
<evidence type="ECO:0000259" key="2">
    <source>
        <dbReference type="PROSITE" id="PS51762"/>
    </source>
</evidence>
<proteinExistence type="predicted"/>
<dbReference type="InterPro" id="IPR013320">
    <property type="entry name" value="ConA-like_dom_sf"/>
</dbReference>
<feature type="region of interest" description="Disordered" evidence="1">
    <location>
        <begin position="30"/>
        <end position="58"/>
    </location>
</feature>
<evidence type="ECO:0000313" key="4">
    <source>
        <dbReference type="Proteomes" id="UP001501231"/>
    </source>
</evidence>
<gene>
    <name evidence="3" type="ORF">GCM10010191_09470</name>
</gene>
<protein>
    <recommendedName>
        <fullName evidence="2">GH16 domain-containing protein</fullName>
    </recommendedName>
</protein>
<dbReference type="PANTHER" id="PTHR10963">
    <property type="entry name" value="GLYCOSYL HYDROLASE-RELATED"/>
    <property type="match status" value="1"/>
</dbReference>
<name>A0ABN3IGK9_9ACTN</name>